<dbReference type="AlphaFoldDB" id="A0A5C6AVF9"/>
<proteinExistence type="predicted"/>
<gene>
    <name evidence="2" type="ORF">CA54_61200</name>
</gene>
<accession>A0A5C6AVF9</accession>
<organism evidence="2 3">
    <name type="scientific">Symmachiella macrocystis</name>
    <dbReference type="NCBI Taxonomy" id="2527985"/>
    <lineage>
        <taxon>Bacteria</taxon>
        <taxon>Pseudomonadati</taxon>
        <taxon>Planctomycetota</taxon>
        <taxon>Planctomycetia</taxon>
        <taxon>Planctomycetales</taxon>
        <taxon>Planctomycetaceae</taxon>
        <taxon>Symmachiella</taxon>
    </lineage>
</organism>
<reference evidence="2 3" key="1">
    <citation type="submission" date="2019-02" db="EMBL/GenBank/DDBJ databases">
        <title>Deep-cultivation of Planctomycetes and their phenomic and genomic characterization uncovers novel biology.</title>
        <authorList>
            <person name="Wiegand S."/>
            <person name="Jogler M."/>
            <person name="Boedeker C."/>
            <person name="Pinto D."/>
            <person name="Vollmers J."/>
            <person name="Rivas-Marin E."/>
            <person name="Kohn T."/>
            <person name="Peeters S.H."/>
            <person name="Heuer A."/>
            <person name="Rast P."/>
            <person name="Oberbeckmann S."/>
            <person name="Bunk B."/>
            <person name="Jeske O."/>
            <person name="Meyerdierks A."/>
            <person name="Storesund J.E."/>
            <person name="Kallscheuer N."/>
            <person name="Luecker S."/>
            <person name="Lage O.M."/>
            <person name="Pohl T."/>
            <person name="Merkel B.J."/>
            <person name="Hornburger P."/>
            <person name="Mueller R.-W."/>
            <person name="Bruemmer F."/>
            <person name="Labrenz M."/>
            <person name="Spormann A.M."/>
            <person name="Op Den Camp H."/>
            <person name="Overmann J."/>
            <person name="Amann R."/>
            <person name="Jetten M.S.M."/>
            <person name="Mascher T."/>
            <person name="Medema M.H."/>
            <person name="Devos D.P."/>
            <person name="Kaster A.-K."/>
            <person name="Ovreas L."/>
            <person name="Rohde M."/>
            <person name="Galperin M.Y."/>
            <person name="Jogler C."/>
        </authorList>
    </citation>
    <scope>NUCLEOTIDE SEQUENCE [LARGE SCALE GENOMIC DNA]</scope>
    <source>
        <strain evidence="2 3">CA54</strain>
    </source>
</reference>
<evidence type="ECO:0000313" key="2">
    <source>
        <dbReference type="EMBL" id="TWU03036.1"/>
    </source>
</evidence>
<dbReference type="EMBL" id="SJPP01000006">
    <property type="protein sequence ID" value="TWU03036.1"/>
    <property type="molecule type" value="Genomic_DNA"/>
</dbReference>
<evidence type="ECO:0000313" key="3">
    <source>
        <dbReference type="Proteomes" id="UP000320735"/>
    </source>
</evidence>
<name>A0A5C6AVF9_9PLAN</name>
<dbReference type="Proteomes" id="UP000320735">
    <property type="component" value="Unassembled WGS sequence"/>
</dbReference>
<keyword evidence="3" id="KW-1185">Reference proteome</keyword>
<comment type="caution">
    <text evidence="2">The sequence shown here is derived from an EMBL/GenBank/DDBJ whole genome shotgun (WGS) entry which is preliminary data.</text>
</comment>
<sequence length="61" mass="6329">MPGPNDAEAISTDVCSDLARIFAAALLRLSSRAALSGNNSKTNPPTCLEVPPKTVLSDHHG</sequence>
<evidence type="ECO:0000256" key="1">
    <source>
        <dbReference type="SAM" id="MobiDB-lite"/>
    </source>
</evidence>
<feature type="region of interest" description="Disordered" evidence="1">
    <location>
        <begin position="35"/>
        <end position="61"/>
    </location>
</feature>
<protein>
    <submittedName>
        <fullName evidence="2">Uncharacterized protein</fullName>
    </submittedName>
</protein>